<evidence type="ECO:0000313" key="8">
    <source>
        <dbReference type="EMBL" id="TNJ62408.1"/>
    </source>
</evidence>
<evidence type="ECO:0000313" key="9">
    <source>
        <dbReference type="Proteomes" id="UP000307943"/>
    </source>
</evidence>
<dbReference type="GO" id="GO:0030288">
    <property type="term" value="C:outer membrane-bounded periplasmic space"/>
    <property type="evidence" value="ECO:0007669"/>
    <property type="project" value="TreeGrafter"/>
</dbReference>
<evidence type="ECO:0000256" key="4">
    <source>
        <dbReference type="ARBA" id="ARBA00022729"/>
    </source>
</evidence>
<comment type="caution">
    <text evidence="8">The sequence shown here is derived from an EMBL/GenBank/DDBJ whole genome shotgun (WGS) entry which is preliminary data.</text>
</comment>
<evidence type="ECO:0000256" key="2">
    <source>
        <dbReference type="ARBA" id="ARBA00008814"/>
    </source>
</evidence>
<feature type="domain" description="Fe/B12 periplasmic-binding" evidence="7">
    <location>
        <begin position="108"/>
        <end position="371"/>
    </location>
</feature>
<evidence type="ECO:0000256" key="3">
    <source>
        <dbReference type="ARBA" id="ARBA00022448"/>
    </source>
</evidence>
<evidence type="ECO:0000256" key="1">
    <source>
        <dbReference type="ARBA" id="ARBA00004196"/>
    </source>
</evidence>
<keyword evidence="9" id="KW-1185">Reference proteome</keyword>
<keyword evidence="3" id="KW-0813">Transport</keyword>
<dbReference type="InterPro" id="IPR051313">
    <property type="entry name" value="Bact_iron-sidero_bind"/>
</dbReference>
<evidence type="ECO:0000256" key="6">
    <source>
        <dbReference type="SAM" id="Phobius"/>
    </source>
</evidence>
<dbReference type="SUPFAM" id="SSF53807">
    <property type="entry name" value="Helical backbone' metal receptor"/>
    <property type="match status" value="1"/>
</dbReference>
<dbReference type="PANTHER" id="PTHR30532:SF21">
    <property type="entry name" value="SIDEROPHORE-BINDING LIPOPROTEIN YFIY-RELATED"/>
    <property type="match status" value="1"/>
</dbReference>
<sequence>MVTMPRDLSNASAITEGFLGGLRLLCCKKREDTEMKTVRLMLILLVLAVALAACGGTGNSGITGGQAAQEQPKGKEGQTPQSGNTGAEAEKTIQHAMGSITLKKQPTRVVILYNGMVDNAVALGVKPVGAVQSWEEKPWYLFLRDKMAGVANLGEETQPNIEAIAGLKPDLIIGAKARHEKIYPQLSAIAPTLMTESVFDWKGNLKLGAAAMYKEKEAEQILQQWDKRVAEFKQKVGSSLSRTEVSIVRFESDGSARLYITGFAGTIFQELGLSRPKAQQVEGKTVVNLTSKEQMVQLDGDYIFDMTRFVEGDPSNRQTLEAWTSHPLWKSLKGVKAGHYFPVDVITWNLSAGALAAQSLLDDLYKYFQIK</sequence>
<gene>
    <name evidence="8" type="ORF">FE784_31035</name>
</gene>
<evidence type="ECO:0000256" key="5">
    <source>
        <dbReference type="SAM" id="MobiDB-lite"/>
    </source>
</evidence>
<reference evidence="8 9" key="1">
    <citation type="submission" date="2019-05" db="EMBL/GenBank/DDBJ databases">
        <title>We sequenced the genome of Paenibacillus hemerocallicola KCTC 33185 for further insight into its adaptation and study the phylogeny of Paenibacillus.</title>
        <authorList>
            <person name="Narsing Rao M.P."/>
        </authorList>
    </citation>
    <scope>NUCLEOTIDE SEQUENCE [LARGE SCALE GENOMIC DNA]</scope>
    <source>
        <strain evidence="8 9">KCTC 33185</strain>
    </source>
</reference>
<comment type="subcellular location">
    <subcellularLocation>
        <location evidence="1">Cell envelope</location>
    </subcellularLocation>
</comment>
<protein>
    <submittedName>
        <fullName evidence="8">Iron-siderophore ABC transporter substrate-binding protein</fullName>
    </submittedName>
</protein>
<dbReference type="Proteomes" id="UP000307943">
    <property type="component" value="Unassembled WGS sequence"/>
</dbReference>
<dbReference type="OrthoDB" id="9793175at2"/>
<dbReference type="PROSITE" id="PS50983">
    <property type="entry name" value="FE_B12_PBP"/>
    <property type="match status" value="1"/>
</dbReference>
<proteinExistence type="inferred from homology"/>
<dbReference type="AlphaFoldDB" id="A0A5C4SZY0"/>
<dbReference type="Gene3D" id="3.40.50.1980">
    <property type="entry name" value="Nitrogenase molybdenum iron protein domain"/>
    <property type="match status" value="2"/>
</dbReference>
<dbReference type="PANTHER" id="PTHR30532">
    <property type="entry name" value="IRON III DICITRATE-BINDING PERIPLASMIC PROTEIN"/>
    <property type="match status" value="1"/>
</dbReference>
<keyword evidence="6" id="KW-1133">Transmembrane helix</keyword>
<dbReference type="CDD" id="cd01146">
    <property type="entry name" value="FhuD"/>
    <property type="match status" value="1"/>
</dbReference>
<dbReference type="GO" id="GO:1901678">
    <property type="term" value="P:iron coordination entity transport"/>
    <property type="evidence" value="ECO:0007669"/>
    <property type="project" value="UniProtKB-ARBA"/>
</dbReference>
<feature type="transmembrane region" description="Helical" evidence="6">
    <location>
        <begin position="38"/>
        <end position="58"/>
    </location>
</feature>
<name>A0A5C4SZY0_9BACL</name>
<comment type="similarity">
    <text evidence="2">Belongs to the bacterial solute-binding protein 8 family.</text>
</comment>
<organism evidence="8 9">
    <name type="scientific">Paenibacillus hemerocallicola</name>
    <dbReference type="NCBI Taxonomy" id="1172614"/>
    <lineage>
        <taxon>Bacteria</taxon>
        <taxon>Bacillati</taxon>
        <taxon>Bacillota</taxon>
        <taxon>Bacilli</taxon>
        <taxon>Bacillales</taxon>
        <taxon>Paenibacillaceae</taxon>
        <taxon>Paenibacillus</taxon>
    </lineage>
</organism>
<dbReference type="EMBL" id="VDCQ01000060">
    <property type="protein sequence ID" value="TNJ62408.1"/>
    <property type="molecule type" value="Genomic_DNA"/>
</dbReference>
<accession>A0A5C4SZY0</accession>
<dbReference type="InterPro" id="IPR002491">
    <property type="entry name" value="ABC_transptr_periplasmic_BD"/>
</dbReference>
<evidence type="ECO:0000259" key="7">
    <source>
        <dbReference type="PROSITE" id="PS50983"/>
    </source>
</evidence>
<feature type="region of interest" description="Disordered" evidence="5">
    <location>
        <begin position="61"/>
        <end position="87"/>
    </location>
</feature>
<dbReference type="Pfam" id="PF01497">
    <property type="entry name" value="Peripla_BP_2"/>
    <property type="match status" value="1"/>
</dbReference>
<keyword evidence="6" id="KW-0472">Membrane</keyword>
<keyword evidence="4" id="KW-0732">Signal</keyword>
<keyword evidence="6" id="KW-0812">Transmembrane</keyword>